<evidence type="ECO:0000313" key="15">
    <source>
        <dbReference type="EMBL" id="SDE27694.1"/>
    </source>
</evidence>
<comment type="cofactor">
    <cofactor evidence="1">
        <name>FAD</name>
        <dbReference type="ChEBI" id="CHEBI:57692"/>
    </cofactor>
</comment>
<evidence type="ECO:0000256" key="8">
    <source>
        <dbReference type="ARBA" id="ARBA00023014"/>
    </source>
</evidence>
<sequence>MPSQIPSATAAERAFAEALRREGFTGEVSTGASDRVVMATDNSIYQILPGAVVFPRDEADLALVARLLDRPEFHEIVLRPRGGGTGTNGQSLGGGVVVDCSRHMTQILEIDTEARRVRVQPGVIKDQLNAALKPHGLFFAPELSTSSRATIGGMISTDACGQGSCVYGKTSTHVLSLKAALVGGEMLETGRAPYAPRAGRGGEVLRVLDEISRDEAALIEERFPKLNRALTGYDLAHIRDDDSIDARAVLCGSEGTLALIAEATLNVLPIPAASALLLIFYPDFQAALRDARDMATLGATSVETIDSRVLGLAREEAGFPALAHLFPQAGAEGVNIVEFTGDDPAALAARATALRDELSTAPGRLAITIASGDEVAKVWGLRKASVGLLGRSDGAKRPIPFVEDCAVPPENLEPFIAAFRAVLDREGLDYGMFGHVDAGVLHVRPALDLTDPAQEPMIRRVTEQVAALARQHGGLLWGEHGKGVRSEFVPEVFGPLYPALQRIKAAFDPRNQLNPGKIATPDDGALWKIDEVPMRGQMDRQVPQALRDANTSAFACNGNGACFNRDPRDVMCPSYKATGDRRHSPKGRASLMREWLRQGGPEGKADADFEAEVKEAMDGCLSCAACATQCPIRVDVPKLRSAFLDDYHARHARPLRDHALDHLEALMPLAAKMPRLVNLFTTGPGAALLKRAGLTALPAFPVTRPALPTLREAEIAALDPARDVVLVPDAFTLVFEPQIVADLAAVLDRLGRRLRVAPYRPSGKARRVLGRRKGADRQAEAQSALLRQLAASGVPMVGIEPAILGSYRSDFAADLPQVMAPQDLLSELMATAQVAPSALAVRLLPHCSERVRGAAGSNGWRAVFARFGITLDMPATSCCGMAGTWGHETRNRATSERIFAQSWDDATAPGPDAILATGFSCRCQADKVAGRALAHPITLLRQLMEG</sequence>
<keyword evidence="3" id="KW-0285">Flavoprotein</keyword>
<evidence type="ECO:0000259" key="14">
    <source>
        <dbReference type="PROSITE" id="PS51387"/>
    </source>
</evidence>
<dbReference type="AlphaFoldDB" id="A0A1G7BKS1"/>
<dbReference type="PROSITE" id="PS00198">
    <property type="entry name" value="4FE4S_FER_1"/>
    <property type="match status" value="1"/>
</dbReference>
<dbReference type="PROSITE" id="PS51387">
    <property type="entry name" value="FAD_PCMH"/>
    <property type="match status" value="1"/>
</dbReference>
<dbReference type="Gene3D" id="1.10.45.10">
    <property type="entry name" value="Vanillyl-alcohol Oxidase, Chain A, domain 4"/>
    <property type="match status" value="1"/>
</dbReference>
<evidence type="ECO:0000256" key="3">
    <source>
        <dbReference type="ARBA" id="ARBA00022630"/>
    </source>
</evidence>
<dbReference type="Pfam" id="PF01565">
    <property type="entry name" value="FAD_binding_4"/>
    <property type="match status" value="1"/>
</dbReference>
<evidence type="ECO:0000256" key="9">
    <source>
        <dbReference type="ARBA" id="ARBA00039003"/>
    </source>
</evidence>
<keyword evidence="4" id="KW-0479">Metal-binding</keyword>
<keyword evidence="2" id="KW-0004">4Fe-4S</keyword>
<dbReference type="InterPro" id="IPR016164">
    <property type="entry name" value="FAD-linked_Oxase-like_C"/>
</dbReference>
<evidence type="ECO:0000256" key="2">
    <source>
        <dbReference type="ARBA" id="ARBA00022485"/>
    </source>
</evidence>
<dbReference type="InterPro" id="IPR004113">
    <property type="entry name" value="FAD-bd_oxidored_4_C"/>
</dbReference>
<feature type="domain" description="FAD-binding PCMH-type" evidence="14">
    <location>
        <begin position="45"/>
        <end position="270"/>
    </location>
</feature>
<keyword evidence="6" id="KW-0560">Oxidoreductase</keyword>
<dbReference type="GO" id="GO:0008720">
    <property type="term" value="F:D-lactate dehydrogenase (NAD+) activity"/>
    <property type="evidence" value="ECO:0007669"/>
    <property type="project" value="TreeGrafter"/>
</dbReference>
<keyword evidence="5" id="KW-0274">FAD</keyword>
<reference evidence="16" key="1">
    <citation type="submission" date="2016-10" db="EMBL/GenBank/DDBJ databases">
        <authorList>
            <person name="Varghese N."/>
            <person name="Submissions S."/>
        </authorList>
    </citation>
    <scope>NUCLEOTIDE SEQUENCE [LARGE SCALE GENOMIC DNA]</scope>
    <source>
        <strain evidence="16">DSM 10146</strain>
    </source>
</reference>
<organism evidence="15 16">
    <name type="scientific">Salipiger thiooxidans</name>
    <dbReference type="NCBI Taxonomy" id="282683"/>
    <lineage>
        <taxon>Bacteria</taxon>
        <taxon>Pseudomonadati</taxon>
        <taxon>Pseudomonadota</taxon>
        <taxon>Alphaproteobacteria</taxon>
        <taxon>Rhodobacterales</taxon>
        <taxon>Roseobacteraceae</taxon>
        <taxon>Salipiger</taxon>
    </lineage>
</organism>
<dbReference type="OrthoDB" id="9811557at2"/>
<dbReference type="InterPro" id="IPR017896">
    <property type="entry name" value="4Fe4S_Fe-S-bd"/>
</dbReference>
<dbReference type="InterPro" id="IPR006094">
    <property type="entry name" value="Oxid_FAD_bind_N"/>
</dbReference>
<evidence type="ECO:0000256" key="4">
    <source>
        <dbReference type="ARBA" id="ARBA00022723"/>
    </source>
</evidence>
<dbReference type="InterPro" id="IPR036318">
    <property type="entry name" value="FAD-bd_PCMH-like_sf"/>
</dbReference>
<dbReference type="GO" id="GO:0046872">
    <property type="term" value="F:metal ion binding"/>
    <property type="evidence" value="ECO:0007669"/>
    <property type="project" value="UniProtKB-KW"/>
</dbReference>
<dbReference type="GO" id="GO:1903457">
    <property type="term" value="P:lactate catabolic process"/>
    <property type="evidence" value="ECO:0007669"/>
    <property type="project" value="TreeGrafter"/>
</dbReference>
<keyword evidence="7" id="KW-0408">Iron</keyword>
<dbReference type="GO" id="GO:0051990">
    <property type="term" value="F:(R)-2-hydroxyglutarate dehydrogenase activity"/>
    <property type="evidence" value="ECO:0007669"/>
    <property type="project" value="UniProtKB-EC"/>
</dbReference>
<dbReference type="FunFam" id="3.30.70.2740:FF:000003">
    <property type="entry name" value="Oxidoreductase, FAD-binding, putative"/>
    <property type="match status" value="1"/>
</dbReference>
<evidence type="ECO:0000256" key="1">
    <source>
        <dbReference type="ARBA" id="ARBA00001974"/>
    </source>
</evidence>
<dbReference type="Gene3D" id="3.30.465.10">
    <property type="match status" value="1"/>
</dbReference>
<dbReference type="SUPFAM" id="SSF56176">
    <property type="entry name" value="FAD-binding/transporter-associated domain-like"/>
    <property type="match status" value="1"/>
</dbReference>
<dbReference type="EMBL" id="FNAV01000002">
    <property type="protein sequence ID" value="SDE27694.1"/>
    <property type="molecule type" value="Genomic_DNA"/>
</dbReference>
<dbReference type="InterPro" id="IPR016169">
    <property type="entry name" value="FAD-bd_PCMH_sub2"/>
</dbReference>
<evidence type="ECO:0000313" key="16">
    <source>
        <dbReference type="Proteomes" id="UP000198994"/>
    </source>
</evidence>
<gene>
    <name evidence="15" type="ORF">SAMN04488105_102244</name>
</gene>
<evidence type="ECO:0000256" key="7">
    <source>
        <dbReference type="ARBA" id="ARBA00023004"/>
    </source>
</evidence>
<dbReference type="PANTHER" id="PTHR11748">
    <property type="entry name" value="D-LACTATE DEHYDROGENASE"/>
    <property type="match status" value="1"/>
</dbReference>
<dbReference type="Pfam" id="PF02913">
    <property type="entry name" value="FAD-oxidase_C"/>
    <property type="match status" value="1"/>
</dbReference>
<dbReference type="InterPro" id="IPR016166">
    <property type="entry name" value="FAD-bd_PCMH"/>
</dbReference>
<dbReference type="SUPFAM" id="SSF46548">
    <property type="entry name" value="alpha-helical ferredoxin"/>
    <property type="match status" value="1"/>
</dbReference>
<dbReference type="PANTHER" id="PTHR11748:SF119">
    <property type="entry name" value="D-2-HYDROXYGLUTARATE DEHYDROGENASE"/>
    <property type="match status" value="1"/>
</dbReference>
<keyword evidence="8" id="KW-0411">Iron-sulfur</keyword>
<evidence type="ECO:0000256" key="12">
    <source>
        <dbReference type="ARBA" id="ARBA00067680"/>
    </source>
</evidence>
<dbReference type="GO" id="GO:0051539">
    <property type="term" value="F:4 iron, 4 sulfur cluster binding"/>
    <property type="evidence" value="ECO:0007669"/>
    <property type="project" value="UniProtKB-KW"/>
</dbReference>
<dbReference type="Proteomes" id="UP000198994">
    <property type="component" value="Unassembled WGS sequence"/>
</dbReference>
<dbReference type="EC" id="1.1.99.39" evidence="9"/>
<dbReference type="GO" id="GO:0071949">
    <property type="term" value="F:FAD binding"/>
    <property type="evidence" value="ECO:0007669"/>
    <property type="project" value="InterPro"/>
</dbReference>
<dbReference type="InterPro" id="IPR017900">
    <property type="entry name" value="4Fe4S_Fe_S_CS"/>
</dbReference>
<keyword evidence="16" id="KW-1185">Reference proteome</keyword>
<comment type="similarity">
    <text evidence="11">In the N-terminal section; belongs to the FAD-binding oxidoreductase/transferase type 4 family.</text>
</comment>
<evidence type="ECO:0000256" key="11">
    <source>
        <dbReference type="ARBA" id="ARBA00060924"/>
    </source>
</evidence>
<dbReference type="STRING" id="282683.SAMN04488105_102244"/>
<name>A0A1G7BKS1_9RHOB</name>
<dbReference type="Gene3D" id="1.10.1060.10">
    <property type="entry name" value="Alpha-helical ferredoxin"/>
    <property type="match status" value="1"/>
</dbReference>
<comment type="catalytic activity">
    <reaction evidence="10">
        <text>(R)-2-hydroxyglutarate + A = 2-oxoglutarate + AH2</text>
        <dbReference type="Rhea" id="RHEA:38295"/>
        <dbReference type="ChEBI" id="CHEBI:13193"/>
        <dbReference type="ChEBI" id="CHEBI:15801"/>
        <dbReference type="ChEBI" id="CHEBI:16810"/>
        <dbReference type="ChEBI" id="CHEBI:17499"/>
        <dbReference type="EC" id="1.1.99.39"/>
    </reaction>
    <physiologicalReaction direction="left-to-right" evidence="10">
        <dbReference type="Rhea" id="RHEA:38296"/>
    </physiologicalReaction>
</comment>
<dbReference type="InterPro" id="IPR009051">
    <property type="entry name" value="Helical_ferredxn"/>
</dbReference>
<evidence type="ECO:0000259" key="13">
    <source>
        <dbReference type="PROSITE" id="PS51379"/>
    </source>
</evidence>
<evidence type="ECO:0000256" key="5">
    <source>
        <dbReference type="ARBA" id="ARBA00022827"/>
    </source>
</evidence>
<dbReference type="RefSeq" id="WP_089955433.1">
    <property type="nucleotide sequence ID" value="NZ_FNAV01000002.1"/>
</dbReference>
<protein>
    <recommendedName>
        <fullName evidence="12">D-2-hydroxyglutarate dehydrogenase</fullName>
        <ecNumber evidence="9">1.1.99.39</ecNumber>
    </recommendedName>
</protein>
<accession>A0A1G7BKS1</accession>
<dbReference type="PROSITE" id="PS51379">
    <property type="entry name" value="4FE4S_FER_2"/>
    <property type="match status" value="1"/>
</dbReference>
<evidence type="ECO:0000256" key="6">
    <source>
        <dbReference type="ARBA" id="ARBA00023002"/>
    </source>
</evidence>
<feature type="domain" description="4Fe-4S ferredoxin-type" evidence="13">
    <location>
        <begin position="609"/>
        <end position="642"/>
    </location>
</feature>
<dbReference type="GO" id="GO:0004458">
    <property type="term" value="F:D-lactate dehydrogenase (cytochrome) activity"/>
    <property type="evidence" value="ECO:0007669"/>
    <property type="project" value="TreeGrafter"/>
</dbReference>
<proteinExistence type="inferred from homology"/>
<dbReference type="InterPro" id="IPR016171">
    <property type="entry name" value="Vanillyl_alc_oxidase_C-sub2"/>
</dbReference>
<evidence type="ECO:0000256" key="10">
    <source>
        <dbReference type="ARBA" id="ARBA00051291"/>
    </source>
</evidence>
<dbReference type="SUPFAM" id="SSF55103">
    <property type="entry name" value="FAD-linked oxidases, C-terminal domain"/>
    <property type="match status" value="1"/>
</dbReference>
<dbReference type="Gene3D" id="3.30.70.2740">
    <property type="match status" value="1"/>
</dbReference>
<dbReference type="Pfam" id="PF13183">
    <property type="entry name" value="Fer4_8"/>
    <property type="match status" value="1"/>
</dbReference>